<evidence type="ECO:0000256" key="2">
    <source>
        <dbReference type="ARBA" id="ARBA00004623"/>
    </source>
</evidence>
<keyword evidence="9" id="KW-0472">Membrane</keyword>
<evidence type="ECO:0000256" key="3">
    <source>
        <dbReference type="ARBA" id="ARBA00009714"/>
    </source>
</evidence>
<feature type="compositionally biased region" description="Basic and acidic residues" evidence="13">
    <location>
        <begin position="2167"/>
        <end position="2179"/>
    </location>
</feature>
<evidence type="ECO:0000256" key="13">
    <source>
        <dbReference type="SAM" id="MobiDB-lite"/>
    </source>
</evidence>
<keyword evidence="6" id="KW-0256">Endoplasmic reticulum</keyword>
<feature type="region of interest" description="Disordered" evidence="13">
    <location>
        <begin position="2051"/>
        <end position="2080"/>
    </location>
</feature>
<feature type="compositionally biased region" description="Polar residues" evidence="13">
    <location>
        <begin position="716"/>
        <end position="742"/>
    </location>
</feature>
<comment type="subcellular location">
    <subcellularLocation>
        <location evidence="1">Endoplasmic reticulum membrane</location>
        <topology evidence="1">Peripheral membrane protein</topology>
    </subcellularLocation>
    <subcellularLocation>
        <location evidence="2">Preautophagosomal structure membrane</location>
        <topology evidence="2">Peripheral membrane protein</topology>
    </subcellularLocation>
</comment>
<comment type="similarity">
    <text evidence="3">Belongs to the ATG2 family.</text>
</comment>
<feature type="region of interest" description="Disordered" evidence="13">
    <location>
        <begin position="336"/>
        <end position="404"/>
    </location>
</feature>
<feature type="compositionally biased region" description="Low complexity" evidence="13">
    <location>
        <begin position="1739"/>
        <end position="1753"/>
    </location>
</feature>
<comment type="caution">
    <text evidence="14">The sequence shown here is derived from an EMBL/GenBank/DDBJ whole genome shotgun (WGS) entry which is preliminary data.</text>
</comment>
<evidence type="ECO:0000256" key="10">
    <source>
        <dbReference type="ARBA" id="ARBA00024479"/>
    </source>
</evidence>
<feature type="region of interest" description="Disordered" evidence="13">
    <location>
        <begin position="2160"/>
        <end position="2179"/>
    </location>
</feature>
<feature type="compositionally biased region" description="Basic residues" evidence="13">
    <location>
        <begin position="1757"/>
        <end position="1768"/>
    </location>
</feature>
<accession>A0ABR4A016</accession>
<feature type="region of interest" description="Disordered" evidence="13">
    <location>
        <begin position="511"/>
        <end position="554"/>
    </location>
</feature>
<feature type="region of interest" description="Disordered" evidence="13">
    <location>
        <begin position="434"/>
        <end position="464"/>
    </location>
</feature>
<dbReference type="InterPro" id="IPR026849">
    <property type="entry name" value="ATG2"/>
</dbReference>
<evidence type="ECO:0000256" key="7">
    <source>
        <dbReference type="ARBA" id="ARBA00023006"/>
    </source>
</evidence>
<reference evidence="14 15" key="1">
    <citation type="submission" date="2024-09" db="EMBL/GenBank/DDBJ databases">
        <title>Rethinking Asexuality: The Enigmatic Case of Functional Sexual Genes in Lepraria (Stereocaulaceae).</title>
        <authorList>
            <person name="Doellman M."/>
            <person name="Sun Y."/>
            <person name="Barcenas-Pena A."/>
            <person name="Lumbsch H.T."/>
            <person name="Grewe F."/>
        </authorList>
    </citation>
    <scope>NUCLEOTIDE SEQUENCE [LARGE SCALE GENOMIC DNA]</scope>
    <source>
        <strain evidence="14 15">Mercado 3170</strain>
    </source>
</reference>
<evidence type="ECO:0000313" key="15">
    <source>
        <dbReference type="Proteomes" id="UP001590950"/>
    </source>
</evidence>
<evidence type="ECO:0000256" key="1">
    <source>
        <dbReference type="ARBA" id="ARBA00004406"/>
    </source>
</evidence>
<organism evidence="14 15">
    <name type="scientific">Stereocaulon virgatum</name>
    <dbReference type="NCBI Taxonomy" id="373712"/>
    <lineage>
        <taxon>Eukaryota</taxon>
        <taxon>Fungi</taxon>
        <taxon>Dikarya</taxon>
        <taxon>Ascomycota</taxon>
        <taxon>Pezizomycotina</taxon>
        <taxon>Lecanoromycetes</taxon>
        <taxon>OSLEUM clade</taxon>
        <taxon>Lecanoromycetidae</taxon>
        <taxon>Lecanorales</taxon>
        <taxon>Lecanorineae</taxon>
        <taxon>Stereocaulaceae</taxon>
        <taxon>Stereocaulon</taxon>
    </lineage>
</organism>
<feature type="region of interest" description="Disordered" evidence="13">
    <location>
        <begin position="569"/>
        <end position="691"/>
    </location>
</feature>
<comment type="catalytic activity">
    <reaction evidence="12">
        <text>a 1,2-diacyl-sn-glycero-3-phosphocholine(in) = a 1,2-diacyl-sn-glycero-3-phosphocholine(out)</text>
        <dbReference type="Rhea" id="RHEA:38571"/>
        <dbReference type="ChEBI" id="CHEBI:57643"/>
    </reaction>
</comment>
<gene>
    <name evidence="14" type="ORF">N7G274_007930</name>
</gene>
<comment type="catalytic activity">
    <reaction evidence="11">
        <text>a 1,2-diacyl-sn-glycero-3-phosphoethanolamine(in) = a 1,2-diacyl-sn-glycero-3-phosphoethanolamine(out)</text>
        <dbReference type="Rhea" id="RHEA:38895"/>
        <dbReference type="ChEBI" id="CHEBI:64612"/>
    </reaction>
</comment>
<feature type="compositionally biased region" description="Low complexity" evidence="13">
    <location>
        <begin position="352"/>
        <end position="362"/>
    </location>
</feature>
<keyword evidence="5" id="KW-0813">Transport</keyword>
<feature type="region of interest" description="Disordered" evidence="13">
    <location>
        <begin position="714"/>
        <end position="745"/>
    </location>
</feature>
<evidence type="ECO:0000256" key="11">
    <source>
        <dbReference type="ARBA" id="ARBA00024615"/>
    </source>
</evidence>
<feature type="compositionally biased region" description="Basic and acidic residues" evidence="13">
    <location>
        <begin position="117"/>
        <end position="143"/>
    </location>
</feature>
<proteinExistence type="inferred from homology"/>
<keyword evidence="8" id="KW-0445">Lipid transport</keyword>
<evidence type="ECO:0000256" key="6">
    <source>
        <dbReference type="ARBA" id="ARBA00022824"/>
    </source>
</evidence>
<feature type="compositionally biased region" description="Polar residues" evidence="13">
    <location>
        <begin position="511"/>
        <end position="531"/>
    </location>
</feature>
<feature type="compositionally biased region" description="Low complexity" evidence="13">
    <location>
        <begin position="676"/>
        <end position="687"/>
    </location>
</feature>
<feature type="compositionally biased region" description="Polar residues" evidence="13">
    <location>
        <begin position="336"/>
        <end position="351"/>
    </location>
</feature>
<dbReference type="PANTHER" id="PTHR13190:SF1">
    <property type="entry name" value="AUTOPHAGY-RELATED 2, ISOFORM A"/>
    <property type="match status" value="1"/>
</dbReference>
<feature type="region of interest" description="Disordered" evidence="13">
    <location>
        <begin position="113"/>
        <end position="169"/>
    </location>
</feature>
<feature type="compositionally biased region" description="Polar residues" evidence="13">
    <location>
        <begin position="363"/>
        <end position="380"/>
    </location>
</feature>
<feature type="region of interest" description="Disordered" evidence="13">
    <location>
        <begin position="1739"/>
        <end position="1768"/>
    </location>
</feature>
<evidence type="ECO:0000256" key="4">
    <source>
        <dbReference type="ARBA" id="ARBA00018070"/>
    </source>
</evidence>
<evidence type="ECO:0000256" key="8">
    <source>
        <dbReference type="ARBA" id="ARBA00023055"/>
    </source>
</evidence>
<feature type="compositionally biased region" description="Basic and acidic residues" evidence="13">
    <location>
        <begin position="153"/>
        <end position="169"/>
    </location>
</feature>
<sequence>MAYFIPSFFQKRILRYALSRLDLLDTDALDLDKLDITWGKRSTLEVRDIGVHTKKLAALLRLPPSLAIISARILFLRLTIPADLYQSGILVEAQGVEVRVNADLEDRMKGVNAACKSQRDHTVRRSRGVKADRPRSTQTHVHDPGGSNPYHLLKPDSSHGGEKLPEHLPTTDDLAKSFLQAEPKEKKAELEAAIAQSQYLDQSQTASEYSDESSDLGVGSAISLPGFLAEFLKGVGDRIQVRIQDVALDLNLKVDLPAQSGAKSDASDGTEPVTVRLSVEDIVLNGVTNLTATKERDKAVELSAVDVHEMRRVTINNLQVMLISEASVFANLARSTGQASPETTHISTMGRSASKPSRSSISNTETMSSASAYSTNSPRQTQEDLGISATNERSQSLEDAVSDGDDEALTASAYRYALGDSRYRESSVTNSFYSGRGRSQSTQDNMAHSTFLRESSSHSATANDELSLSTVHTVQESLYGDQSPPESFGILLNEPSSYGLHELDHSLSTDELSNAYSSGAPNESPESSQRLFASARRASNPSSPASDRILPSEDLTQSKIFSHEEAESMYMSAVSHDSHGKDDSLPVPGKWEQSDSGSEGEGHFASFLEEPSLLQNRRRGTPQESEPGLDSHSDTPASQQPGPTEFPIKHVATHPSKQTSDNRSVRDAGVPSVEDSNTSSRGSESSSANLKSSFTMEKKIVNVDIIVLDLPRESSHTSIDSIEPTISRQSTSGRSPSTNSGRMPQVAVIEPPSSASKMANINDFEYSGHPSVVDIGKIQVLGDMALTRIAVIIIQQMNASRQNPYLHSKISEVPNPSSTKKRHVKLMIKEACWKFLDVVKGVPIASYRSKQRTTPSHTFSSDSDVLLRAEIESLHAVHRDPKSSSTFKLSTGKFRFGYAEDDILSFDSGLKMRESTRDILAPIDNDMTVTVKQISGTTEIHLTTLPLHVDLDLRRLDETFGWFGGLSSMLDLGSSMMSTVTVKDAVPKASHPHKPSRGVHFETPKPKKTVQLRSDEPQDKVTVRIGGLVFDLRGSQASLRLESTAIKVVNRSEGLGFVVDRLNLSGPCLQRTHSEPSIGIKLASLRIEYLSEPKEGDLDRLLALLSPSRDKYERDDDILVDTLLSQRRKGGVLRATVKNLESQVSNMEDLQCFPSFAEDLRKLSNVAKYLPEDDRPGIMTLALIHDFRLEATVGGQFGVASLSFKDLESAYITLPSLMALGIKSVRLQRNYVEDLVGDAVSEEMSEEKHLPMVMARFIGNEMEPTAKIKLHNIRLEYHVPTIVAIMGYKEIIDGAHIVADVVSSVATLTGRDPVRSSPPRFSTQLPARSDAPASFKALRFDIALRDCIIGLNPRSSHAKGLVVLTDTHLVGVMPPDDEAIATLELRKTSIMVIDNAANVTSSSTSPKRRSLDGRKRSQIENLSATGYVSVSTISAAKATIQIVKAEGDPGKSIDIDIRDELFVIESCADSTQTLVGIMNGLSPPTPPSKELKYRTEIVPVEDMLASFTGDAFATTQGEYGSDSELPLGLDDGDIVDDEVPQNLEFVSSFYDPNPEAASERIADSMLEDNLESLASPSVIREIGDKNLLESFEEQAQVAPGNMPLEFQDDHFKSKSTIGGTAHRWNTQYNTYEPSNDTKLRNSPLRVRVRDVHIIWNLFDGYDWQHTRDVISHAVEEVQNKAAERLSRKDKRKSLDLEEDEESVIGDFLFNSIYIGIPANRDPNELARQVNNHLDELASETGSYTTSTTSNSPSRQAHSQRPRTPKLRLRRSKHHKMAFELQGISADMVVFPPDSSETQSSIDIRVQDLEIFDHVPTSTWKKFATYMHDAGERESGTSMVHLEILNVKPVPNLAASEIILKATILPLRLHVDQDALDFMARFFEFKDNSALSENSKSEPPFIQRVEVNSIRVKLDFKPKRVDYAGIRSGHTNEFMNFFILQESNMVLRRVIIYGVSGFDKLGKTLNNIWMPDVKRNQLPGVIAGLSPFRSLVNVGGGVRDLVVIPIREYKKDGRIVRSFQKGAVAFAKTTTSELVKLGAKLAIGTQTILQGAEDLLNPPPPTRADISSGWEDGDSEEEEKKQISHYADQPLGLVQGLRGGYASLERDLLTAKDAIIAMPGEILESGTAGGAARAVLRNAPTVILRPAMGVSKAVGQTLMGATNSLDPGNRRRTEDKYKRY</sequence>
<keyword evidence="7" id="KW-0072">Autophagy</keyword>
<dbReference type="PANTHER" id="PTHR13190">
    <property type="entry name" value="AUTOPHAGY-RELATED 2, ISOFORM A"/>
    <property type="match status" value="1"/>
</dbReference>
<evidence type="ECO:0000256" key="12">
    <source>
        <dbReference type="ARBA" id="ARBA00024631"/>
    </source>
</evidence>
<evidence type="ECO:0000313" key="14">
    <source>
        <dbReference type="EMBL" id="KAL2039262.1"/>
    </source>
</evidence>
<dbReference type="Proteomes" id="UP001590950">
    <property type="component" value="Unassembled WGS sequence"/>
</dbReference>
<keyword evidence="15" id="KW-1185">Reference proteome</keyword>
<comment type="catalytic activity">
    <reaction evidence="10">
        <text>a 1,2-diacyl-sn-glycero-3-phospho-L-serine(in) = a 1,2-diacyl-sn-glycero-3-phospho-L-serine(out)</text>
        <dbReference type="Rhea" id="RHEA:38663"/>
        <dbReference type="ChEBI" id="CHEBI:57262"/>
    </reaction>
</comment>
<evidence type="ECO:0000256" key="5">
    <source>
        <dbReference type="ARBA" id="ARBA00022448"/>
    </source>
</evidence>
<dbReference type="Pfam" id="PF13329">
    <property type="entry name" value="ATG2_CAD"/>
    <property type="match status" value="1"/>
</dbReference>
<evidence type="ECO:0000256" key="9">
    <source>
        <dbReference type="ARBA" id="ARBA00023136"/>
    </source>
</evidence>
<dbReference type="EMBL" id="JBEFKJ010000026">
    <property type="protein sequence ID" value="KAL2039262.1"/>
    <property type="molecule type" value="Genomic_DNA"/>
</dbReference>
<feature type="compositionally biased region" description="Low complexity" evidence="13">
    <location>
        <begin position="533"/>
        <end position="546"/>
    </location>
</feature>
<protein>
    <recommendedName>
        <fullName evidence="4">Autophagy-related protein 2</fullName>
    </recommendedName>
</protein>
<name>A0ABR4A016_9LECA</name>